<dbReference type="SUPFAM" id="SSF82714">
    <property type="entry name" value="Multidrug efflux transporter AcrB TolC docking domain, DN and DC subdomains"/>
    <property type="match status" value="2"/>
</dbReference>
<keyword evidence="10" id="KW-1185">Reference proteome</keyword>
<feature type="transmembrane region" description="Helical" evidence="8">
    <location>
        <begin position="387"/>
        <end position="407"/>
    </location>
</feature>
<evidence type="ECO:0000256" key="8">
    <source>
        <dbReference type="SAM" id="Phobius"/>
    </source>
</evidence>
<dbReference type="Gene3D" id="3.30.70.1430">
    <property type="entry name" value="Multidrug efflux transporter AcrB pore domain"/>
    <property type="match status" value="2"/>
</dbReference>
<sequence length="1070" mass="114867">MTTETSAPPRPALLERPPILERIVAGAIRFRWAVLTIVALLCAIGVWAFQHLPIDATPDITNVQVQINSEAAGFSPLEAEQRVTFPVETAIAGLPGLQYTRSISRYGLSQVTAVFADGTNIYFARQLINERLQTARNQLPEGVAPEMGPISTGLGEIFMYTLEAQPRARKPDGKPYTAEDLRTLQDWVIRPQLRNTPGVTEVNSIGGYERQYHVTPLPDRLSAYGLTLNDVVSALDRNNANVGAGYVERYGEQYLVRVPGQAAGIDDLKSIIVTNRGGVPIRIADVADVGMGEELRTGAATENGQEVVLGTVFMLAGENSRIVARAAAERLEEAAKALPAGVKAVPIYDRTDLVERAIWTVEKNLAEGALLVIVVLFLLLGNIRAALITAAVIPITMLMTITGMVQAGVSGNLMSLGALDFGLIVDGAVIIVENCLRRFGEAQHRLGRLLDRDERFALAASATSEVIRPSMFGMLIIALVYVPIFALTGVEGKMFHPMAITVVMALTFALILSLSFVPAAVALFVSGKVEEKESRLMAWARKLYEPALNAALRLRVAFVAGAVVLVVIAGFAATRMGSEFVPNLDEGDIALHALRIPGTSLSQAVQMQKALEARLKRFPEVERIVSKIGTAEVATDPMPPSVADTFIMLKDRKDWPDPRKPRTQLVAEMHAAALTIPGNNYEFTQPIQMRFNELLSGVRADVAIKVFGDDLDELLTVGKAIEGVANGIPGAADVSVEQVTGLPVLQITPNRAALARLGLNISDVQDVLAVSIGGRQVGQIFEGDRRFAIVVRLPEEIRRNVDEIGRLRIPLPASGEGPRGFVPLEDVAKVEVAIGPNQISREDGKRRVVVTANVRDRDLGSFVTELREKVGAEVEVPAGYWISYGGTFEQLISAAERLRLVVPATLLLIFGLLFWLFRSVRDATIVFSGVPLALTGGVAALLLRGLPLSISAGVGFIALSGVAVLNGVVMVSFIRSLLAEGRPLDDAIREGALTRLRPVLMTALVASLGFVPMAFNVGAGAEVQRPLATVVIGGIISSTLLTLLVLPALYRLVHGRAARAPKAEPAVTGG</sequence>
<feature type="transmembrane region" description="Helical" evidence="8">
    <location>
        <begin position="924"/>
        <end position="943"/>
    </location>
</feature>
<dbReference type="Gene3D" id="3.30.70.1440">
    <property type="entry name" value="Multidrug efflux transporter AcrB pore domain"/>
    <property type="match status" value="1"/>
</dbReference>
<protein>
    <submittedName>
        <fullName evidence="9">Cobalt-zinc-cadmium resistance protein CzcA</fullName>
    </submittedName>
</protein>
<dbReference type="RefSeq" id="WP_119036673.1">
    <property type="nucleotide sequence ID" value="NZ_QXDC01000004.1"/>
</dbReference>
<comment type="subcellular location">
    <subcellularLocation>
        <location evidence="1">Cell membrane</location>
        <topology evidence="1">Multi-pass membrane protein</topology>
    </subcellularLocation>
</comment>
<dbReference type="Gene3D" id="1.20.1640.10">
    <property type="entry name" value="Multidrug efflux transporter AcrB transmembrane domain"/>
    <property type="match status" value="2"/>
</dbReference>
<dbReference type="PANTHER" id="PTHR32063:SF24">
    <property type="entry name" value="CATION EFFLUX SYSTEM (ACRB_ACRD_ACRF FAMILY)"/>
    <property type="match status" value="1"/>
</dbReference>
<dbReference type="SUPFAM" id="SSF82693">
    <property type="entry name" value="Multidrug efflux transporter AcrB pore domain, PN1, PN2, PC1 and PC2 subdomains"/>
    <property type="match status" value="3"/>
</dbReference>
<evidence type="ECO:0000313" key="9">
    <source>
        <dbReference type="EMBL" id="RIA37345.1"/>
    </source>
</evidence>
<dbReference type="PANTHER" id="PTHR32063">
    <property type="match status" value="1"/>
</dbReference>
<evidence type="ECO:0000256" key="2">
    <source>
        <dbReference type="ARBA" id="ARBA00010942"/>
    </source>
</evidence>
<dbReference type="EMBL" id="QXDC01000004">
    <property type="protein sequence ID" value="RIA37345.1"/>
    <property type="molecule type" value="Genomic_DNA"/>
</dbReference>
<dbReference type="SUPFAM" id="SSF82866">
    <property type="entry name" value="Multidrug efflux transporter AcrB transmembrane domain"/>
    <property type="match status" value="2"/>
</dbReference>
<dbReference type="Pfam" id="PF00873">
    <property type="entry name" value="ACR_tran"/>
    <property type="match status" value="1"/>
</dbReference>
<dbReference type="GO" id="GO:0005886">
    <property type="term" value="C:plasma membrane"/>
    <property type="evidence" value="ECO:0007669"/>
    <property type="project" value="UniProtKB-SubCell"/>
</dbReference>
<dbReference type="Gene3D" id="3.30.2090.10">
    <property type="entry name" value="Multidrug efflux transporter AcrB TolC docking domain, DN and DC subdomains"/>
    <property type="match status" value="2"/>
</dbReference>
<keyword evidence="4" id="KW-1003">Cell membrane</keyword>
<feature type="transmembrane region" description="Helical" evidence="8">
    <location>
        <begin position="547"/>
        <end position="573"/>
    </location>
</feature>
<feature type="transmembrane region" description="Helical" evidence="8">
    <location>
        <begin position="502"/>
        <end position="526"/>
    </location>
</feature>
<feature type="transmembrane region" description="Helical" evidence="8">
    <location>
        <begin position="30"/>
        <end position="49"/>
    </location>
</feature>
<dbReference type="GO" id="GO:0042910">
    <property type="term" value="F:xenobiotic transmembrane transporter activity"/>
    <property type="evidence" value="ECO:0007669"/>
    <property type="project" value="TreeGrafter"/>
</dbReference>
<gene>
    <name evidence="9" type="ORF">DFR49_3228</name>
</gene>
<feature type="transmembrane region" description="Helical" evidence="8">
    <location>
        <begin position="364"/>
        <end position="380"/>
    </location>
</feature>
<proteinExistence type="inferred from homology"/>
<evidence type="ECO:0000256" key="1">
    <source>
        <dbReference type="ARBA" id="ARBA00004651"/>
    </source>
</evidence>
<feature type="transmembrane region" description="Helical" evidence="8">
    <location>
        <begin position="900"/>
        <end position="917"/>
    </location>
</feature>
<reference evidence="9 10" key="1">
    <citation type="submission" date="2018-08" db="EMBL/GenBank/DDBJ databases">
        <title>Genomic Encyclopedia of Type Strains, Phase IV (KMG-IV): sequencing the most valuable type-strain genomes for metagenomic binning, comparative biology and taxonomic classification.</title>
        <authorList>
            <person name="Goeker M."/>
        </authorList>
    </citation>
    <scope>NUCLEOTIDE SEQUENCE [LARGE SCALE GENOMIC DNA]</scope>
    <source>
        <strain evidence="9 10">DSM 25527</strain>
    </source>
</reference>
<dbReference type="Gene3D" id="3.30.70.1320">
    <property type="entry name" value="Multidrug efflux transporter AcrB pore domain like"/>
    <property type="match status" value="1"/>
</dbReference>
<evidence type="ECO:0000256" key="3">
    <source>
        <dbReference type="ARBA" id="ARBA00022448"/>
    </source>
</evidence>
<evidence type="ECO:0000256" key="6">
    <source>
        <dbReference type="ARBA" id="ARBA00022989"/>
    </source>
</evidence>
<evidence type="ECO:0000256" key="7">
    <source>
        <dbReference type="ARBA" id="ARBA00023136"/>
    </source>
</evidence>
<dbReference type="Proteomes" id="UP000266568">
    <property type="component" value="Unassembled WGS sequence"/>
</dbReference>
<keyword evidence="5 8" id="KW-0812">Transmembrane</keyword>
<dbReference type="PRINTS" id="PR00702">
    <property type="entry name" value="ACRIFLAVINRP"/>
</dbReference>
<feature type="transmembrane region" description="Helical" evidence="8">
    <location>
        <begin position="413"/>
        <end position="436"/>
    </location>
</feature>
<comment type="caution">
    <text evidence="9">The sequence shown here is derived from an EMBL/GenBank/DDBJ whole genome shotgun (WGS) entry which is preliminary data.</text>
</comment>
<accession>A0A397NRF4</accession>
<feature type="transmembrane region" description="Helical" evidence="8">
    <location>
        <begin position="999"/>
        <end position="1021"/>
    </location>
</feature>
<dbReference type="AlphaFoldDB" id="A0A397NRF4"/>
<dbReference type="InterPro" id="IPR001036">
    <property type="entry name" value="Acrflvin-R"/>
</dbReference>
<feature type="transmembrane region" description="Helical" evidence="8">
    <location>
        <begin position="471"/>
        <end position="490"/>
    </location>
</feature>
<name>A0A397NRF4_9SPHN</name>
<evidence type="ECO:0000256" key="5">
    <source>
        <dbReference type="ARBA" id="ARBA00022692"/>
    </source>
</evidence>
<dbReference type="InterPro" id="IPR027463">
    <property type="entry name" value="AcrB_DN_DC_subdom"/>
</dbReference>
<comment type="similarity">
    <text evidence="2">Belongs to the resistance-nodulation-cell division (RND) (TC 2.A.6) family.</text>
</comment>
<feature type="transmembrane region" description="Helical" evidence="8">
    <location>
        <begin position="955"/>
        <end position="978"/>
    </location>
</feature>
<organism evidence="9 10">
    <name type="scientific">Hephaestia caeni</name>
    <dbReference type="NCBI Taxonomy" id="645617"/>
    <lineage>
        <taxon>Bacteria</taxon>
        <taxon>Pseudomonadati</taxon>
        <taxon>Pseudomonadota</taxon>
        <taxon>Alphaproteobacteria</taxon>
        <taxon>Sphingomonadales</taxon>
        <taxon>Sphingomonadaceae</taxon>
        <taxon>Hephaestia</taxon>
    </lineage>
</organism>
<evidence type="ECO:0000256" key="4">
    <source>
        <dbReference type="ARBA" id="ARBA00022475"/>
    </source>
</evidence>
<dbReference type="InterPro" id="IPR004763">
    <property type="entry name" value="CusA-like"/>
</dbReference>
<keyword evidence="6 8" id="KW-1133">Transmembrane helix</keyword>
<feature type="transmembrane region" description="Helical" evidence="8">
    <location>
        <begin position="1027"/>
        <end position="1050"/>
    </location>
</feature>
<keyword evidence="3" id="KW-0813">Transport</keyword>
<evidence type="ECO:0000313" key="10">
    <source>
        <dbReference type="Proteomes" id="UP000266568"/>
    </source>
</evidence>
<dbReference type="NCBIfam" id="TIGR00914">
    <property type="entry name" value="2A0601"/>
    <property type="match status" value="1"/>
</dbReference>
<keyword evidence="7 8" id="KW-0472">Membrane</keyword>
<dbReference type="GO" id="GO:0008324">
    <property type="term" value="F:monoatomic cation transmembrane transporter activity"/>
    <property type="evidence" value="ECO:0007669"/>
    <property type="project" value="InterPro"/>
</dbReference>